<evidence type="ECO:0000313" key="2">
    <source>
        <dbReference type="Proteomes" id="UP000309997"/>
    </source>
</evidence>
<reference evidence="1 2" key="1">
    <citation type="journal article" date="2024" name="Plant Biotechnol. J.">
        <title>Genome and CRISPR/Cas9 system of a widespread forest tree (Populus alba) in the world.</title>
        <authorList>
            <person name="Liu Y.J."/>
            <person name="Jiang P.F."/>
            <person name="Han X.M."/>
            <person name="Li X.Y."/>
            <person name="Wang H.M."/>
            <person name="Wang Y.J."/>
            <person name="Wang X.X."/>
            <person name="Zeng Q.Y."/>
        </authorList>
    </citation>
    <scope>NUCLEOTIDE SEQUENCE [LARGE SCALE GENOMIC DNA]</scope>
    <source>
        <strain evidence="2">cv. PAL-ZL1</strain>
    </source>
</reference>
<name>A0ACC4C4A1_POPAL</name>
<proteinExistence type="predicted"/>
<sequence length="115" mass="13573">MNFTVSIEIMHGRFDVHGYFQRHQVINEHKHVLISVILSFHFGKAFLVFLKVIKRENMLDKIWLESARDFTIFKLVNRMKLGIMNVEEESNFGLVKIRARVREVDVCDVELKLIG</sequence>
<evidence type="ECO:0000313" key="1">
    <source>
        <dbReference type="EMBL" id="KAL3586057.1"/>
    </source>
</evidence>
<accession>A0ACC4C4A1</accession>
<organism evidence="1 2">
    <name type="scientific">Populus alba</name>
    <name type="common">White poplar</name>
    <dbReference type="NCBI Taxonomy" id="43335"/>
    <lineage>
        <taxon>Eukaryota</taxon>
        <taxon>Viridiplantae</taxon>
        <taxon>Streptophyta</taxon>
        <taxon>Embryophyta</taxon>
        <taxon>Tracheophyta</taxon>
        <taxon>Spermatophyta</taxon>
        <taxon>Magnoliopsida</taxon>
        <taxon>eudicotyledons</taxon>
        <taxon>Gunneridae</taxon>
        <taxon>Pentapetalae</taxon>
        <taxon>rosids</taxon>
        <taxon>fabids</taxon>
        <taxon>Malpighiales</taxon>
        <taxon>Salicaceae</taxon>
        <taxon>Saliceae</taxon>
        <taxon>Populus</taxon>
    </lineage>
</organism>
<dbReference type="EMBL" id="RCHU02000006">
    <property type="protein sequence ID" value="KAL3586057.1"/>
    <property type="molecule type" value="Genomic_DNA"/>
</dbReference>
<gene>
    <name evidence="1" type="ORF">D5086_012924</name>
</gene>
<comment type="caution">
    <text evidence="1">The sequence shown here is derived from an EMBL/GenBank/DDBJ whole genome shotgun (WGS) entry which is preliminary data.</text>
</comment>
<keyword evidence="2" id="KW-1185">Reference proteome</keyword>
<dbReference type="Proteomes" id="UP000309997">
    <property type="component" value="Unassembled WGS sequence"/>
</dbReference>
<protein>
    <submittedName>
        <fullName evidence="1">Uncharacterized protein</fullName>
    </submittedName>
</protein>